<dbReference type="RefSeq" id="WP_063741142.1">
    <property type="nucleotide sequence ID" value="NZ_CADFFX010000020.1"/>
</dbReference>
<accession>A0A069PE87</accession>
<evidence type="ECO:0000313" key="2">
    <source>
        <dbReference type="EMBL" id="KDR39018.1"/>
    </source>
</evidence>
<dbReference type="Proteomes" id="UP000027466">
    <property type="component" value="Unassembled WGS sequence"/>
</dbReference>
<proteinExistence type="predicted"/>
<comment type="caution">
    <text evidence="2">The sequence shown here is derived from an EMBL/GenBank/DDBJ whole genome shotgun (WGS) entry which is preliminary data.</text>
</comment>
<dbReference type="AlphaFoldDB" id="A0A069PE87"/>
<feature type="compositionally biased region" description="Polar residues" evidence="1">
    <location>
        <begin position="44"/>
        <end position="53"/>
    </location>
</feature>
<evidence type="ECO:0008006" key="4">
    <source>
        <dbReference type="Google" id="ProtNLM"/>
    </source>
</evidence>
<dbReference type="EMBL" id="JFHC01000068">
    <property type="protein sequence ID" value="KDR39018.1"/>
    <property type="molecule type" value="Genomic_DNA"/>
</dbReference>
<name>A0A069PE87_9BURK</name>
<sequence length="114" mass="11251">MLNVPCVHFVSPSENVRQPRRIASMALGCAIAAFSTCGFAQITAGSGSGQQESRATESGAKASVAGSAVHESHAPQSKDAAGKSRGATAGKGHKTEGAGGFSDGLYGTGAGSNK</sequence>
<gene>
    <name evidence="2" type="ORF">BG61_35030</name>
</gene>
<keyword evidence="3" id="KW-1185">Reference proteome</keyword>
<protein>
    <recommendedName>
        <fullName evidence="4">Beta-xylosidase</fullName>
    </recommendedName>
</protein>
<feature type="compositionally biased region" description="Gly residues" evidence="1">
    <location>
        <begin position="97"/>
        <end position="114"/>
    </location>
</feature>
<feature type="compositionally biased region" description="Low complexity" evidence="1">
    <location>
        <begin position="58"/>
        <end position="69"/>
    </location>
</feature>
<feature type="region of interest" description="Disordered" evidence="1">
    <location>
        <begin position="44"/>
        <end position="114"/>
    </location>
</feature>
<evidence type="ECO:0000256" key="1">
    <source>
        <dbReference type="SAM" id="MobiDB-lite"/>
    </source>
</evidence>
<evidence type="ECO:0000313" key="3">
    <source>
        <dbReference type="Proteomes" id="UP000027466"/>
    </source>
</evidence>
<organism evidence="2 3">
    <name type="scientific">Caballeronia glathei</name>
    <dbReference type="NCBI Taxonomy" id="60547"/>
    <lineage>
        <taxon>Bacteria</taxon>
        <taxon>Pseudomonadati</taxon>
        <taxon>Pseudomonadota</taxon>
        <taxon>Betaproteobacteria</taxon>
        <taxon>Burkholderiales</taxon>
        <taxon>Burkholderiaceae</taxon>
        <taxon>Caballeronia</taxon>
    </lineage>
</organism>
<reference evidence="2 3" key="1">
    <citation type="submission" date="2014-03" db="EMBL/GenBank/DDBJ databases">
        <title>Draft Genome Sequences of Four Burkholderia Strains.</title>
        <authorList>
            <person name="Liu X.Y."/>
            <person name="Li C.X."/>
            <person name="Xu J.H."/>
        </authorList>
    </citation>
    <scope>NUCLEOTIDE SEQUENCE [LARGE SCALE GENOMIC DNA]</scope>
    <source>
        <strain evidence="2 3">DSM 50014</strain>
    </source>
</reference>